<organism evidence="1">
    <name type="scientific">freshwater metagenome</name>
    <dbReference type="NCBI Taxonomy" id="449393"/>
    <lineage>
        <taxon>unclassified sequences</taxon>
        <taxon>metagenomes</taxon>
        <taxon>ecological metagenomes</taxon>
    </lineage>
</organism>
<name>A0A6J6WGS5_9ZZZZ</name>
<proteinExistence type="predicted"/>
<dbReference type="AlphaFoldDB" id="A0A6J6WGS5"/>
<evidence type="ECO:0000313" key="1">
    <source>
        <dbReference type="EMBL" id="CAB4782118.1"/>
    </source>
</evidence>
<reference evidence="1" key="1">
    <citation type="submission" date="2020-05" db="EMBL/GenBank/DDBJ databases">
        <authorList>
            <person name="Chiriac C."/>
            <person name="Salcher M."/>
            <person name="Ghai R."/>
            <person name="Kavagutti S V."/>
        </authorList>
    </citation>
    <scope>NUCLEOTIDE SEQUENCE</scope>
</reference>
<protein>
    <submittedName>
        <fullName evidence="1">Unannotated protein</fullName>
    </submittedName>
</protein>
<gene>
    <name evidence="1" type="ORF">UFOPK2938_00792</name>
</gene>
<dbReference type="EMBL" id="CAEZZX010000154">
    <property type="protein sequence ID" value="CAB4782118.1"/>
    <property type="molecule type" value="Genomic_DNA"/>
</dbReference>
<accession>A0A6J6WGS5</accession>
<sequence>MVEKRNRGNVFSPRHELYVGGRNQMKLVAGLNRQVDVVKEALNAFEYPVTVSSALCFVETEWKMFSNPFQVQDTWIGSPKKLARLMDVESGLSPEAILEVANFLAMALPEKPTGKK</sequence>